<dbReference type="PROSITE" id="PS50977">
    <property type="entry name" value="HTH_TETR_2"/>
    <property type="match status" value="1"/>
</dbReference>
<sequence length="199" mass="22598">MPYSKTRKIVSRQKILESAYKLYSSRSYEEVTIDAVMENCGMTRGGFYAHFQNKTELYRCAIEYAFANSKLANSECNTWRNEREHLTDILDGYLSLEHVNGNNPCPLAFLTSDIALRDSETRQIFADAYAAVNKKVWAYAKTFSQINESDIAPLTAMVVGTVALTRSITDEITVENMLKSTRRHVEIHLGITFDTKSLT</sequence>
<evidence type="ECO:0000256" key="4">
    <source>
        <dbReference type="PROSITE-ProRule" id="PRU00335"/>
    </source>
</evidence>
<dbReference type="EMBL" id="PQGG01000002">
    <property type="protein sequence ID" value="POP54761.1"/>
    <property type="molecule type" value="Genomic_DNA"/>
</dbReference>
<dbReference type="InterPro" id="IPR036271">
    <property type="entry name" value="Tet_transcr_reg_TetR-rel_C_sf"/>
</dbReference>
<dbReference type="InterPro" id="IPR009057">
    <property type="entry name" value="Homeodomain-like_sf"/>
</dbReference>
<dbReference type="SUPFAM" id="SSF48498">
    <property type="entry name" value="Tetracyclin repressor-like, C-terminal domain"/>
    <property type="match status" value="1"/>
</dbReference>
<dbReference type="OrthoDB" id="9798857at2"/>
<dbReference type="PANTHER" id="PTHR47506:SF7">
    <property type="entry name" value="TRANSCRIPTIONAL REGULATORY PROTEIN"/>
    <property type="match status" value="1"/>
</dbReference>
<evidence type="ECO:0000256" key="3">
    <source>
        <dbReference type="ARBA" id="ARBA00023163"/>
    </source>
</evidence>
<evidence type="ECO:0000313" key="7">
    <source>
        <dbReference type="Proteomes" id="UP000237222"/>
    </source>
</evidence>
<evidence type="ECO:0000313" key="6">
    <source>
        <dbReference type="EMBL" id="POP54761.1"/>
    </source>
</evidence>
<evidence type="ECO:0000256" key="1">
    <source>
        <dbReference type="ARBA" id="ARBA00023015"/>
    </source>
</evidence>
<dbReference type="PRINTS" id="PR00455">
    <property type="entry name" value="HTHTETR"/>
</dbReference>
<dbReference type="Pfam" id="PF00440">
    <property type="entry name" value="TetR_N"/>
    <property type="match status" value="1"/>
</dbReference>
<dbReference type="Gene3D" id="1.10.357.10">
    <property type="entry name" value="Tetracycline Repressor, domain 2"/>
    <property type="match status" value="1"/>
</dbReference>
<reference evidence="6" key="1">
    <citation type="submission" date="2018-01" db="EMBL/GenBank/DDBJ databases">
        <authorList>
            <person name="Yu X.-D."/>
        </authorList>
    </citation>
    <scope>NUCLEOTIDE SEQUENCE</scope>
    <source>
        <strain evidence="6">ZX-21</strain>
    </source>
</reference>
<dbReference type="SUPFAM" id="SSF46689">
    <property type="entry name" value="Homeodomain-like"/>
    <property type="match status" value="1"/>
</dbReference>
<dbReference type="RefSeq" id="WP_103682563.1">
    <property type="nucleotide sequence ID" value="NZ_PQGG01000002.1"/>
</dbReference>
<evidence type="ECO:0000259" key="5">
    <source>
        <dbReference type="PROSITE" id="PS50977"/>
    </source>
</evidence>
<keyword evidence="3" id="KW-0804">Transcription</keyword>
<dbReference type="InterPro" id="IPR001647">
    <property type="entry name" value="HTH_TetR"/>
</dbReference>
<organism evidence="6 7">
    <name type="scientific">Zhongshania marina</name>
    <dbReference type="NCBI Taxonomy" id="2304603"/>
    <lineage>
        <taxon>Bacteria</taxon>
        <taxon>Pseudomonadati</taxon>
        <taxon>Pseudomonadota</taxon>
        <taxon>Gammaproteobacteria</taxon>
        <taxon>Cellvibrionales</taxon>
        <taxon>Spongiibacteraceae</taxon>
        <taxon>Zhongshania</taxon>
    </lineage>
</organism>
<dbReference type="PANTHER" id="PTHR47506">
    <property type="entry name" value="TRANSCRIPTIONAL REGULATORY PROTEIN"/>
    <property type="match status" value="1"/>
</dbReference>
<protein>
    <submittedName>
        <fullName evidence="6">TetR family transcriptional regulator</fullName>
    </submittedName>
</protein>
<comment type="caution">
    <text evidence="6">The sequence shown here is derived from an EMBL/GenBank/DDBJ whole genome shotgun (WGS) entry which is preliminary data.</text>
</comment>
<dbReference type="AlphaFoldDB" id="A0A2S4HM15"/>
<proteinExistence type="predicted"/>
<accession>A0A2S4HM15</accession>
<dbReference type="Gene3D" id="1.10.10.60">
    <property type="entry name" value="Homeodomain-like"/>
    <property type="match status" value="1"/>
</dbReference>
<name>A0A2S4HM15_9GAMM</name>
<feature type="domain" description="HTH tetR-type" evidence="5">
    <location>
        <begin position="9"/>
        <end position="69"/>
    </location>
</feature>
<evidence type="ECO:0000256" key="2">
    <source>
        <dbReference type="ARBA" id="ARBA00023125"/>
    </source>
</evidence>
<keyword evidence="2 4" id="KW-0238">DNA-binding</keyword>
<dbReference type="GO" id="GO:0003677">
    <property type="term" value="F:DNA binding"/>
    <property type="evidence" value="ECO:0007669"/>
    <property type="project" value="UniProtKB-UniRule"/>
</dbReference>
<feature type="DNA-binding region" description="H-T-H motif" evidence="4">
    <location>
        <begin position="32"/>
        <end position="51"/>
    </location>
</feature>
<keyword evidence="1" id="KW-0805">Transcription regulation</keyword>
<dbReference type="Proteomes" id="UP000237222">
    <property type="component" value="Unassembled WGS sequence"/>
</dbReference>
<gene>
    <name evidence="6" type="ORF">C0068_00650</name>
</gene>